<evidence type="ECO:0000313" key="1">
    <source>
        <dbReference type="EMBL" id="AFK41954.1"/>
    </source>
</evidence>
<organism evidence="1">
    <name type="scientific">Lotus japonicus</name>
    <name type="common">Lotus corniculatus var. japonicus</name>
    <dbReference type="NCBI Taxonomy" id="34305"/>
    <lineage>
        <taxon>Eukaryota</taxon>
        <taxon>Viridiplantae</taxon>
        <taxon>Streptophyta</taxon>
        <taxon>Embryophyta</taxon>
        <taxon>Tracheophyta</taxon>
        <taxon>Spermatophyta</taxon>
        <taxon>Magnoliopsida</taxon>
        <taxon>eudicotyledons</taxon>
        <taxon>Gunneridae</taxon>
        <taxon>Pentapetalae</taxon>
        <taxon>rosids</taxon>
        <taxon>fabids</taxon>
        <taxon>Fabales</taxon>
        <taxon>Fabaceae</taxon>
        <taxon>Papilionoideae</taxon>
        <taxon>50 kb inversion clade</taxon>
        <taxon>NPAAA clade</taxon>
        <taxon>Hologalegina</taxon>
        <taxon>robinioid clade</taxon>
        <taxon>Loteae</taxon>
        <taxon>Lotus</taxon>
    </lineage>
</organism>
<proteinExistence type="evidence at transcript level"/>
<dbReference type="EMBL" id="BT142160">
    <property type="protein sequence ID" value="AFK41954.1"/>
    <property type="molecule type" value="mRNA"/>
</dbReference>
<name>I3SNW2_LOTJA</name>
<reference evidence="1" key="1">
    <citation type="submission" date="2012-05" db="EMBL/GenBank/DDBJ databases">
        <authorList>
            <person name="Krishnakumar V."/>
            <person name="Cheung F."/>
            <person name="Xiao Y."/>
            <person name="Chan A."/>
            <person name="Moskal W.A."/>
            <person name="Town C.D."/>
        </authorList>
    </citation>
    <scope>NUCLEOTIDE SEQUENCE</scope>
</reference>
<protein>
    <submittedName>
        <fullName evidence="1">Uncharacterized protein</fullName>
    </submittedName>
</protein>
<accession>I3SNW2</accession>
<sequence length="15" mass="1799">MSLPSHHLFFSLQVR</sequence>